<accession>A0A182SKA9</accession>
<sequence length="408" mass="47089">MRKHCFNKLSFLKYCYCLVLPIERISIILFFFCKFHHSSIVFVTLVLQQPYAFRLQCRLSPQLCVVEDWNPKEEGFFVLNHLPDAQFTLRMSNLLISTIGTKFLTEVDRAVPSIIVEKSSSVKRLIVPSNCSIQFIHLHDTELNRMYFEANRALTKLIVKKCPLKEIPPSINNLTSLKELHMSETPITTIDFNYLQGRDLLNILVVEQNIVNYLTGMTESTNKSCLNIIKLRKSHLQTINLDLFQPFQTLELFDISSNMLQSLTGTLSNPELKYLSVSENLLLAFDCCSWNPIRTLVSLSIGRNRLKEVPRCLITFANVKSIDFSYNVISHIDMQDFDGLNHLEELDLGGNKLLTFEFRQELMLPNLIRLRLHESCICRLNDSEAVLERMPNLIVQFVVFSSEKCHAC</sequence>
<evidence type="ECO:0000256" key="2">
    <source>
        <dbReference type="ARBA" id="ARBA00022737"/>
    </source>
</evidence>
<organism evidence="3 4">
    <name type="scientific">Anopheles maculatus</name>
    <dbReference type="NCBI Taxonomy" id="74869"/>
    <lineage>
        <taxon>Eukaryota</taxon>
        <taxon>Metazoa</taxon>
        <taxon>Ecdysozoa</taxon>
        <taxon>Arthropoda</taxon>
        <taxon>Hexapoda</taxon>
        <taxon>Insecta</taxon>
        <taxon>Pterygota</taxon>
        <taxon>Neoptera</taxon>
        <taxon>Endopterygota</taxon>
        <taxon>Diptera</taxon>
        <taxon>Nematocera</taxon>
        <taxon>Culicoidea</taxon>
        <taxon>Culicidae</taxon>
        <taxon>Anophelinae</taxon>
        <taxon>Anopheles</taxon>
        <taxon>Anopheles maculatus group</taxon>
    </lineage>
</organism>
<reference evidence="3" key="2">
    <citation type="submission" date="2020-05" db="UniProtKB">
        <authorList>
            <consortium name="EnsemblMetazoa"/>
        </authorList>
    </citation>
    <scope>IDENTIFICATION</scope>
    <source>
        <strain evidence="3">maculatus3</strain>
    </source>
</reference>
<dbReference type="Gene3D" id="3.80.10.10">
    <property type="entry name" value="Ribonuclease Inhibitor"/>
    <property type="match status" value="2"/>
</dbReference>
<evidence type="ECO:0000313" key="4">
    <source>
        <dbReference type="Proteomes" id="UP000075901"/>
    </source>
</evidence>
<dbReference type="GO" id="GO:0005615">
    <property type="term" value="C:extracellular space"/>
    <property type="evidence" value="ECO:0007669"/>
    <property type="project" value="TreeGrafter"/>
</dbReference>
<dbReference type="AlphaFoldDB" id="A0A182SKA9"/>
<keyword evidence="1" id="KW-0433">Leucine-rich repeat</keyword>
<keyword evidence="2" id="KW-0677">Repeat</keyword>
<dbReference type="PANTHER" id="PTHR45712">
    <property type="entry name" value="AGAP008170-PA"/>
    <property type="match status" value="1"/>
</dbReference>
<dbReference type="VEuPathDB" id="VectorBase:AMAM008464"/>
<dbReference type="SUPFAM" id="SSF52058">
    <property type="entry name" value="L domain-like"/>
    <property type="match status" value="1"/>
</dbReference>
<keyword evidence="4" id="KW-1185">Reference proteome</keyword>
<dbReference type="InterPro" id="IPR001611">
    <property type="entry name" value="Leu-rich_rpt"/>
</dbReference>
<protein>
    <recommendedName>
        <fullName evidence="5">Leucine rich immune protein (Coil-less)</fullName>
    </recommendedName>
</protein>
<dbReference type="InterPro" id="IPR050333">
    <property type="entry name" value="SLRP"/>
</dbReference>
<dbReference type="Proteomes" id="UP000075901">
    <property type="component" value="Unassembled WGS sequence"/>
</dbReference>
<dbReference type="EnsemblMetazoa" id="AMAM008464-RA">
    <property type="protein sequence ID" value="AMAM008464-PA"/>
    <property type="gene ID" value="AMAM008464"/>
</dbReference>
<evidence type="ECO:0008006" key="5">
    <source>
        <dbReference type="Google" id="ProtNLM"/>
    </source>
</evidence>
<dbReference type="InterPro" id="IPR032675">
    <property type="entry name" value="LRR_dom_sf"/>
</dbReference>
<evidence type="ECO:0000313" key="3">
    <source>
        <dbReference type="EnsemblMetazoa" id="AMAM008464-PA"/>
    </source>
</evidence>
<evidence type="ECO:0000256" key="1">
    <source>
        <dbReference type="ARBA" id="ARBA00022614"/>
    </source>
</evidence>
<name>A0A182SKA9_9DIPT</name>
<dbReference type="Pfam" id="PF13855">
    <property type="entry name" value="LRR_8"/>
    <property type="match status" value="1"/>
</dbReference>
<proteinExistence type="predicted"/>
<reference evidence="4" key="1">
    <citation type="submission" date="2013-09" db="EMBL/GenBank/DDBJ databases">
        <title>The Genome Sequence of Anopheles maculatus species B.</title>
        <authorList>
            <consortium name="The Broad Institute Genomics Platform"/>
            <person name="Neafsey D.E."/>
            <person name="Besansky N."/>
            <person name="Howell P."/>
            <person name="Walton C."/>
            <person name="Young S.K."/>
            <person name="Zeng Q."/>
            <person name="Gargeya S."/>
            <person name="Fitzgerald M."/>
            <person name="Haas B."/>
            <person name="Abouelleil A."/>
            <person name="Allen A.W."/>
            <person name="Alvarado L."/>
            <person name="Arachchi H.M."/>
            <person name="Berlin A.M."/>
            <person name="Chapman S.B."/>
            <person name="Gainer-Dewar J."/>
            <person name="Goldberg J."/>
            <person name="Griggs A."/>
            <person name="Gujja S."/>
            <person name="Hansen M."/>
            <person name="Howarth C."/>
            <person name="Imamovic A."/>
            <person name="Ireland A."/>
            <person name="Larimer J."/>
            <person name="McCowan C."/>
            <person name="Murphy C."/>
            <person name="Pearson M."/>
            <person name="Poon T.W."/>
            <person name="Priest M."/>
            <person name="Roberts A."/>
            <person name="Saif S."/>
            <person name="Shea T."/>
            <person name="Sisk P."/>
            <person name="Sykes S."/>
            <person name="Wortman J."/>
            <person name="Nusbaum C."/>
            <person name="Birren B."/>
        </authorList>
    </citation>
    <scope>NUCLEOTIDE SEQUENCE [LARGE SCALE GENOMIC DNA]</scope>
    <source>
        <strain evidence="4">maculatus3</strain>
    </source>
</reference>
<dbReference type="PANTHER" id="PTHR45712:SF22">
    <property type="entry name" value="INSULIN-LIKE GROWTH FACTOR-BINDING PROTEIN COMPLEX ACID LABILE SUBUNIT"/>
    <property type="match status" value="1"/>
</dbReference>